<dbReference type="InterPro" id="IPR006311">
    <property type="entry name" value="TAT_signal"/>
</dbReference>
<dbReference type="SUPFAM" id="SSF56601">
    <property type="entry name" value="beta-lactamase/transpeptidase-like"/>
    <property type="match status" value="1"/>
</dbReference>
<dbReference type="InterPro" id="IPR012338">
    <property type="entry name" value="Beta-lactam/transpept-like"/>
</dbReference>
<protein>
    <submittedName>
        <fullName evidence="2">Serine hydrolase</fullName>
    </submittedName>
</protein>
<evidence type="ECO:0000313" key="3">
    <source>
        <dbReference type="Proteomes" id="UP000826462"/>
    </source>
</evidence>
<feature type="domain" description="Beta-lactamase-related" evidence="1">
    <location>
        <begin position="55"/>
        <end position="427"/>
    </location>
</feature>
<name>A0ABX8UT86_9BURK</name>
<keyword evidence="3" id="KW-1185">Reference proteome</keyword>
<reference evidence="2 3" key="1">
    <citation type="submission" date="2021-07" db="EMBL/GenBank/DDBJ databases">
        <title>Paraburkholderia edwinii protects Aspergillus sp. from phenazines by acting as a toxin sponge.</title>
        <authorList>
            <person name="Dahlstrom K.M."/>
            <person name="Newman D.K."/>
        </authorList>
    </citation>
    <scope>NUCLEOTIDE SEQUENCE [LARGE SCALE GENOMIC DNA]</scope>
    <source>
        <strain evidence="2 3">Pe01</strain>
    </source>
</reference>
<dbReference type="RefSeq" id="WP_219801552.1">
    <property type="nucleotide sequence ID" value="NZ_CP080096.1"/>
</dbReference>
<keyword evidence="2" id="KW-0378">Hydrolase</keyword>
<dbReference type="EMBL" id="CP080096">
    <property type="protein sequence ID" value="QYD72124.1"/>
    <property type="molecule type" value="Genomic_DNA"/>
</dbReference>
<gene>
    <name evidence="2" type="ORF">KZJ38_34840</name>
</gene>
<organism evidence="2 3">
    <name type="scientific">Paraburkholderia edwinii</name>
    <dbReference type="NCBI Taxonomy" id="2861782"/>
    <lineage>
        <taxon>Bacteria</taxon>
        <taxon>Pseudomonadati</taxon>
        <taxon>Pseudomonadota</taxon>
        <taxon>Betaproteobacteria</taxon>
        <taxon>Burkholderiales</taxon>
        <taxon>Burkholderiaceae</taxon>
        <taxon>Paraburkholderia</taxon>
    </lineage>
</organism>
<dbReference type="PANTHER" id="PTHR43283">
    <property type="entry name" value="BETA-LACTAMASE-RELATED"/>
    <property type="match status" value="1"/>
</dbReference>
<dbReference type="Pfam" id="PF00144">
    <property type="entry name" value="Beta-lactamase"/>
    <property type="match status" value="1"/>
</dbReference>
<dbReference type="InterPro" id="IPR050789">
    <property type="entry name" value="Diverse_Enzym_Activities"/>
</dbReference>
<dbReference type="GO" id="GO:0016787">
    <property type="term" value="F:hydrolase activity"/>
    <property type="evidence" value="ECO:0007669"/>
    <property type="project" value="UniProtKB-KW"/>
</dbReference>
<sequence>MRDGMNRRRLLKGAVGMAAAATWGALTDRSAHAASAQAPKRAEAVRHAGSAYASIDQCLQRSVENGVVAGVVALGATQRGLVYEGSAGATDIRTGAPIGPDSVFWLASMTKAITATACMQLVEQGKLQLEQPAADILPQLKAPQILAGFDASGAPILRPARKAITVRHLLTHTSGYTYSIWSEPLIRYEKATGMPDIGYSLNGAFAAPLEFEPGERWQYGISMDWVGKLVEAVTDQSLEVYFREHIFEPLGMRDTGFLIDSEQKRRVAAMHRRQADGSLTPEPFEINQRPEFFMGGGGLFSTPRNYMAFLQMLLNDGAYRGERVLRPDTVAAMFRNHIGDIQVVEMKSAQPSWSNSFDQFPGQPQKWGLSFDINVQPGPHGRSAGSVSWAGLLNTYFWLDPVKRVAGSLFTQTLPFYDARVVDLYGQFEARLYDGLRHA</sequence>
<evidence type="ECO:0000259" key="1">
    <source>
        <dbReference type="Pfam" id="PF00144"/>
    </source>
</evidence>
<dbReference type="PROSITE" id="PS51318">
    <property type="entry name" value="TAT"/>
    <property type="match status" value="1"/>
</dbReference>
<dbReference type="Gene3D" id="3.40.710.10">
    <property type="entry name" value="DD-peptidase/beta-lactamase superfamily"/>
    <property type="match status" value="1"/>
</dbReference>
<dbReference type="InterPro" id="IPR001466">
    <property type="entry name" value="Beta-lactam-related"/>
</dbReference>
<accession>A0ABX8UT86</accession>
<evidence type="ECO:0000313" key="2">
    <source>
        <dbReference type="EMBL" id="QYD72124.1"/>
    </source>
</evidence>
<dbReference type="PANTHER" id="PTHR43283:SF3">
    <property type="entry name" value="BETA-LACTAMASE FAMILY PROTEIN (AFU_ORTHOLOGUE AFUA_5G07500)"/>
    <property type="match status" value="1"/>
</dbReference>
<proteinExistence type="predicted"/>
<dbReference type="Proteomes" id="UP000826462">
    <property type="component" value="Chromosome 2"/>
</dbReference>